<evidence type="ECO:0000313" key="6">
    <source>
        <dbReference type="Proteomes" id="UP000199144"/>
    </source>
</evidence>
<gene>
    <name evidence="5" type="ORF">SAMN04488042_1011247</name>
</gene>
<evidence type="ECO:0000256" key="2">
    <source>
        <dbReference type="ARBA" id="ARBA00019992"/>
    </source>
</evidence>
<dbReference type="STRING" id="254406.SAMN04488042_1011247"/>
<comment type="similarity">
    <text evidence="1">Belongs to the TTC38 family.</text>
</comment>
<proteinExistence type="inferred from homology"/>
<dbReference type="AlphaFoldDB" id="A0A1I4JZY1"/>
<dbReference type="CDD" id="cd05804">
    <property type="entry name" value="StaR_like"/>
    <property type="match status" value="1"/>
</dbReference>
<dbReference type="SUPFAM" id="SSF48452">
    <property type="entry name" value="TPR-like"/>
    <property type="match status" value="1"/>
</dbReference>
<dbReference type="EMBL" id="FOTQ01000001">
    <property type="protein sequence ID" value="SFL71823.1"/>
    <property type="molecule type" value="Genomic_DNA"/>
</dbReference>
<dbReference type="Gene3D" id="1.25.40.10">
    <property type="entry name" value="Tetratricopeptide repeat domain"/>
    <property type="match status" value="1"/>
</dbReference>
<dbReference type="PANTHER" id="PTHR16263:SF4">
    <property type="entry name" value="TETRATRICOPEPTIDE REPEAT PROTEIN 38"/>
    <property type="match status" value="1"/>
</dbReference>
<dbReference type="OrthoDB" id="9815900at2"/>
<evidence type="ECO:0000256" key="1">
    <source>
        <dbReference type="ARBA" id="ARBA00005857"/>
    </source>
</evidence>
<evidence type="ECO:0000313" key="5">
    <source>
        <dbReference type="EMBL" id="SFL71823.1"/>
    </source>
</evidence>
<keyword evidence="6" id="KW-1185">Reference proteome</keyword>
<accession>A0A1I4JZY1</accession>
<keyword evidence="4" id="KW-0802">TPR repeat</keyword>
<evidence type="ECO:0000256" key="3">
    <source>
        <dbReference type="ARBA" id="ARBA00022737"/>
    </source>
</evidence>
<evidence type="ECO:0000256" key="4">
    <source>
        <dbReference type="ARBA" id="ARBA00022803"/>
    </source>
</evidence>
<dbReference type="InterPro" id="IPR033891">
    <property type="entry name" value="TTC38"/>
</dbReference>
<dbReference type="Proteomes" id="UP000199144">
    <property type="component" value="Unassembled WGS sequence"/>
</dbReference>
<sequence>MALKDHYENPVTTTSTAARDAYDRGVRLFLSGQYGPIAEFDACVAADPGFALGHAGLARARMMGGDMAGAKESIAMAEALGSSSRREAQHIAAMAALLAGKAVEARRLVRAHVQEFPRDALLAQLCTNIFGLIGFSGKVGREADLFAYTSTLFPHYGDDWWMMSMHALSLCEVGEADESLTLMEQALAINPENAHGVHFKAHAQYEIGETAAGRAYLDTWLADYDNRGLLHCHLSWHSALWALHDGEAETMWRAVDSGVAPGSAHGLPLNVVTDAAAIYHRAELAGIEVDPARWKTLSDYAASFFPNPGQSFADMHVALAHAMAGEGERLSVLAETDQGFAGDLIAPVARTWRAVARGDWAGALAELTPVLACAQRIGGSRAQRDLLELTYANILLKLGRADEARRSLATRRPILADAPPVEGLT</sequence>
<dbReference type="RefSeq" id="WP_093091862.1">
    <property type="nucleotide sequence ID" value="NZ_FOTQ01000001.1"/>
</dbReference>
<organism evidence="5 6">
    <name type="scientific">Shimia aestuarii</name>
    <dbReference type="NCBI Taxonomy" id="254406"/>
    <lineage>
        <taxon>Bacteria</taxon>
        <taxon>Pseudomonadati</taxon>
        <taxon>Pseudomonadota</taxon>
        <taxon>Alphaproteobacteria</taxon>
        <taxon>Rhodobacterales</taxon>
        <taxon>Roseobacteraceae</taxon>
    </lineage>
</organism>
<dbReference type="PANTHER" id="PTHR16263">
    <property type="entry name" value="TETRATRICOPEPTIDE REPEAT PROTEIN 38"/>
    <property type="match status" value="1"/>
</dbReference>
<protein>
    <recommendedName>
        <fullName evidence="2">Tetratricopeptide repeat protein 38</fullName>
    </recommendedName>
</protein>
<reference evidence="5 6" key="1">
    <citation type="submission" date="2016-10" db="EMBL/GenBank/DDBJ databases">
        <authorList>
            <person name="de Groot N.N."/>
        </authorList>
    </citation>
    <scope>NUCLEOTIDE SEQUENCE [LARGE SCALE GENOMIC DNA]</scope>
    <source>
        <strain evidence="5 6">DSM 15283</strain>
    </source>
</reference>
<dbReference type="InterPro" id="IPR011990">
    <property type="entry name" value="TPR-like_helical_dom_sf"/>
</dbReference>
<keyword evidence="3" id="KW-0677">Repeat</keyword>
<name>A0A1I4JZY1_9RHOB</name>